<dbReference type="RefSeq" id="WP_248550255.1">
    <property type="nucleotide sequence ID" value="NZ_JALPRK010000001.1"/>
</dbReference>
<dbReference type="Proteomes" id="UP001139534">
    <property type="component" value="Unassembled WGS sequence"/>
</dbReference>
<name>A0A9X1XVF7_9BACL</name>
<protein>
    <submittedName>
        <fullName evidence="1">Uncharacterized protein</fullName>
    </submittedName>
</protein>
<dbReference type="GO" id="GO:0030246">
    <property type="term" value="F:carbohydrate binding"/>
    <property type="evidence" value="ECO:0007669"/>
    <property type="project" value="InterPro"/>
</dbReference>
<proteinExistence type="predicted"/>
<sequence>MAYQLQNEQLGVKIAELGEVYRGTRFDGAGFITSVELNGRHQFCVPESLMPGSGTGGIGLCSEFGIKEAIGYEETRVGERFPKLGVGLLTRPDEAEYRFYREYACARFETQVEQKSAQQICFTTQPADCRGYAVRMFKNIEISGNQLSVTYTVENTGSRVISTDEYSHNFLGIDGYAVGPDYVLKLPFAPKIWSDEPDTLEGLVFEGDHVTWERRPEKDFYFRMDTFDGRETPWLWELRHRPSGLTVRELSKLPLSSAAVWGHGHVISPEMFVAVHVAPGERQSWTRTYGFSKSKAE</sequence>
<evidence type="ECO:0000313" key="2">
    <source>
        <dbReference type="Proteomes" id="UP001139534"/>
    </source>
</evidence>
<evidence type="ECO:0000313" key="1">
    <source>
        <dbReference type="EMBL" id="MCK8486042.1"/>
    </source>
</evidence>
<keyword evidence="2" id="KW-1185">Reference proteome</keyword>
<dbReference type="AlphaFoldDB" id="A0A9X1XVF7"/>
<dbReference type="Gene3D" id="2.70.98.10">
    <property type="match status" value="1"/>
</dbReference>
<comment type="caution">
    <text evidence="1">The sequence shown here is derived from an EMBL/GenBank/DDBJ whole genome shotgun (WGS) entry which is preliminary data.</text>
</comment>
<reference evidence="1" key="1">
    <citation type="submission" date="2022-04" db="EMBL/GenBank/DDBJ databases">
        <authorList>
            <person name="Seo M.-J."/>
        </authorList>
    </citation>
    <scope>NUCLEOTIDE SEQUENCE</scope>
    <source>
        <strain evidence="1">MBLB2552</strain>
    </source>
</reference>
<accession>A0A9X1XVF7</accession>
<dbReference type="EMBL" id="JALPRK010000001">
    <property type="protein sequence ID" value="MCK8486042.1"/>
    <property type="molecule type" value="Genomic_DNA"/>
</dbReference>
<gene>
    <name evidence="1" type="ORF">M0651_02525</name>
</gene>
<dbReference type="InterPro" id="IPR014718">
    <property type="entry name" value="GH-type_carb-bd"/>
</dbReference>
<organism evidence="1 2">
    <name type="scientific">Paenibacillus mellifer</name>
    <dbReference type="NCBI Taxonomy" id="2937794"/>
    <lineage>
        <taxon>Bacteria</taxon>
        <taxon>Bacillati</taxon>
        <taxon>Bacillota</taxon>
        <taxon>Bacilli</taxon>
        <taxon>Bacillales</taxon>
        <taxon>Paenibacillaceae</taxon>
        <taxon>Paenibacillus</taxon>
    </lineage>
</organism>